<dbReference type="PANTHER" id="PTHR32309:SF13">
    <property type="entry name" value="FERRIC ENTEROBACTIN TRANSPORT PROTEIN FEPE"/>
    <property type="match status" value="1"/>
</dbReference>
<evidence type="ECO:0000256" key="8">
    <source>
        <dbReference type="ARBA" id="ARBA00023137"/>
    </source>
</evidence>
<dbReference type="GO" id="GO:0004715">
    <property type="term" value="F:non-membrane spanning protein tyrosine kinase activity"/>
    <property type="evidence" value="ECO:0007669"/>
    <property type="project" value="UniProtKB-EC"/>
</dbReference>
<dbReference type="InParanoid" id="A0A517SHR0"/>
<keyword evidence="4 14" id="KW-0808">Transferase</keyword>
<dbReference type="OrthoDB" id="9794577at2"/>
<dbReference type="EMBL" id="CP036271">
    <property type="protein sequence ID" value="QDT55668.1"/>
    <property type="molecule type" value="Genomic_DNA"/>
</dbReference>
<evidence type="ECO:0000256" key="6">
    <source>
        <dbReference type="ARBA" id="ARBA00022777"/>
    </source>
</evidence>
<protein>
    <recommendedName>
        <fullName evidence="3">non-specific protein-tyrosine kinase</fullName>
        <ecNumber evidence="3">2.7.10.2</ecNumber>
    </recommendedName>
</protein>
<evidence type="ECO:0000256" key="4">
    <source>
        <dbReference type="ARBA" id="ARBA00022679"/>
    </source>
</evidence>
<evidence type="ECO:0000259" key="13">
    <source>
        <dbReference type="Pfam" id="PF13614"/>
    </source>
</evidence>
<keyword evidence="12" id="KW-0472">Membrane</keyword>
<dbReference type="Proteomes" id="UP000315700">
    <property type="component" value="Chromosome"/>
</dbReference>
<dbReference type="EC" id="2.7.10.2" evidence="3"/>
<evidence type="ECO:0000256" key="3">
    <source>
        <dbReference type="ARBA" id="ARBA00011903"/>
    </source>
</evidence>
<dbReference type="CDD" id="cd05387">
    <property type="entry name" value="BY-kinase"/>
    <property type="match status" value="1"/>
</dbReference>
<dbReference type="AlphaFoldDB" id="A0A517SHR0"/>
<dbReference type="SUPFAM" id="SSF52540">
    <property type="entry name" value="P-loop containing nucleoside triphosphate hydrolases"/>
    <property type="match status" value="1"/>
</dbReference>
<keyword evidence="15" id="KW-1185">Reference proteome</keyword>
<dbReference type="InterPro" id="IPR025669">
    <property type="entry name" value="AAA_dom"/>
</dbReference>
<dbReference type="InterPro" id="IPR005702">
    <property type="entry name" value="Wzc-like_C"/>
</dbReference>
<dbReference type="GO" id="GO:0005886">
    <property type="term" value="C:plasma membrane"/>
    <property type="evidence" value="ECO:0007669"/>
    <property type="project" value="UniProtKB-ARBA"/>
</dbReference>
<comment type="similarity">
    <text evidence="1">Belongs to the CpsD/CapB family.</text>
</comment>
<keyword evidence="12" id="KW-1133">Transmembrane helix</keyword>
<dbReference type="PANTHER" id="PTHR32309">
    <property type="entry name" value="TYROSINE-PROTEIN KINASE"/>
    <property type="match status" value="1"/>
</dbReference>
<dbReference type="GO" id="GO:0005524">
    <property type="term" value="F:ATP binding"/>
    <property type="evidence" value="ECO:0007669"/>
    <property type="project" value="UniProtKB-KW"/>
</dbReference>
<keyword evidence="10" id="KW-0175">Coiled coil</keyword>
<evidence type="ECO:0000256" key="10">
    <source>
        <dbReference type="SAM" id="Coils"/>
    </source>
</evidence>
<dbReference type="GO" id="GO:0042802">
    <property type="term" value="F:identical protein binding"/>
    <property type="evidence" value="ECO:0007669"/>
    <property type="project" value="UniProtKB-ARBA"/>
</dbReference>
<keyword evidence="7" id="KW-0067">ATP-binding</keyword>
<dbReference type="Pfam" id="PF13614">
    <property type="entry name" value="AAA_31"/>
    <property type="match status" value="1"/>
</dbReference>
<keyword evidence="6 14" id="KW-0418">Kinase</keyword>
<proteinExistence type="inferred from homology"/>
<evidence type="ECO:0000256" key="7">
    <source>
        <dbReference type="ARBA" id="ARBA00022840"/>
    </source>
</evidence>
<keyword evidence="12" id="KW-0812">Transmembrane</keyword>
<dbReference type="FunCoup" id="A0A517SHR0">
    <property type="interactions" value="201"/>
</dbReference>
<comment type="catalytic activity">
    <reaction evidence="9">
        <text>L-tyrosyl-[protein] + ATP = O-phospho-L-tyrosyl-[protein] + ADP + H(+)</text>
        <dbReference type="Rhea" id="RHEA:10596"/>
        <dbReference type="Rhea" id="RHEA-COMP:10136"/>
        <dbReference type="Rhea" id="RHEA-COMP:20101"/>
        <dbReference type="ChEBI" id="CHEBI:15378"/>
        <dbReference type="ChEBI" id="CHEBI:30616"/>
        <dbReference type="ChEBI" id="CHEBI:46858"/>
        <dbReference type="ChEBI" id="CHEBI:61978"/>
        <dbReference type="ChEBI" id="CHEBI:456216"/>
        <dbReference type="EC" id="2.7.10.2"/>
    </reaction>
</comment>
<keyword evidence="5" id="KW-0547">Nucleotide-binding</keyword>
<dbReference type="InterPro" id="IPR027417">
    <property type="entry name" value="P-loop_NTPase"/>
</dbReference>
<dbReference type="KEGG" id="ccos:Pan44_37140"/>
<dbReference type="NCBIfam" id="TIGR01007">
    <property type="entry name" value="eps_fam"/>
    <property type="match status" value="1"/>
</dbReference>
<evidence type="ECO:0000313" key="15">
    <source>
        <dbReference type="Proteomes" id="UP000315700"/>
    </source>
</evidence>
<feature type="transmembrane region" description="Helical" evidence="12">
    <location>
        <begin position="39"/>
        <end position="56"/>
    </location>
</feature>
<feature type="region of interest" description="Disordered" evidence="11">
    <location>
        <begin position="1"/>
        <end position="23"/>
    </location>
</feature>
<evidence type="ECO:0000256" key="9">
    <source>
        <dbReference type="ARBA" id="ARBA00051245"/>
    </source>
</evidence>
<evidence type="ECO:0000256" key="2">
    <source>
        <dbReference type="ARBA" id="ARBA00008883"/>
    </source>
</evidence>
<gene>
    <name evidence="14" type="primary">ywqD_2</name>
    <name evidence="14" type="ORF">Pan44_37140</name>
</gene>
<feature type="coiled-coil region" evidence="10">
    <location>
        <begin position="366"/>
        <end position="400"/>
    </location>
</feature>
<sequence length="778" mass="86229">MSTTTTDWQAPTPITPSATEEQPTDKGLDVFNAIMGRKFLVVAFIGIGIALGHLYYTRQPPVYASFAKVMVLRPQTSMSTGRDDRTTNSINSVDLLENHQYLLTQPTIIKGAVDPTLPEGATDEEKLASKESGLLKLPTLAGQSKPSVISTIAGGMRVQRSEVSEDVLEISYSGPNAGDCKRILIAVLDSYKTWLQSTQAGSRAELESLLKSGKTELEDRLANNRTEYDRFRNKAQLLFQDNKGINYYEERLRKIEDERHLKMLELQQLSVQRNAMKDALARGASKEALLLMANMLKNDPEKSNQTESLQARMDPFMKEVTPLLVERETLLETVGEGHPQIRKLDKRIEALRGLLRQETGDSGPKRDLLSIHLESLDERITSLQNEVAELNTGFEDVKAKALSMQEDQRIDQRLTEEHNHLKQLYDALVAKITTLDLSKSAAPMQADILSEPTPGIQIGPSMPQALGFGGFGGLLAAIAIALLLETADKSFRNPDEISRQLRLPVIGHIPELAADRDWKIVKDAKVDSSISVHHRPKSRLAESYRAVRAAIFFGMRGQSHRVLQVTSANSGDGKTTLCCNLASAIAMSGKRCLLVDCDLRRPRVHKLFGVSIDVGVASVVRDGMDVPDAIQSTLVPNLDVMTVGPRVENPAELLLSPEFTVLVQQLREKYDFVLMDTPPILIVTDPAAVAAHVDGVILVVRNTKRCRPQTRRVRETLDLIGARVLGVVVNGISERAAGYGYGDSYSYNYTTSYRSKSGKYYSDERVGNSYYDDSRKRR</sequence>
<accession>A0A517SHR0</accession>
<reference evidence="14 15" key="1">
    <citation type="submission" date="2019-02" db="EMBL/GenBank/DDBJ databases">
        <title>Deep-cultivation of Planctomycetes and their phenomic and genomic characterization uncovers novel biology.</title>
        <authorList>
            <person name="Wiegand S."/>
            <person name="Jogler M."/>
            <person name="Boedeker C."/>
            <person name="Pinto D."/>
            <person name="Vollmers J."/>
            <person name="Rivas-Marin E."/>
            <person name="Kohn T."/>
            <person name="Peeters S.H."/>
            <person name="Heuer A."/>
            <person name="Rast P."/>
            <person name="Oberbeckmann S."/>
            <person name="Bunk B."/>
            <person name="Jeske O."/>
            <person name="Meyerdierks A."/>
            <person name="Storesund J.E."/>
            <person name="Kallscheuer N."/>
            <person name="Luecker S."/>
            <person name="Lage O.M."/>
            <person name="Pohl T."/>
            <person name="Merkel B.J."/>
            <person name="Hornburger P."/>
            <person name="Mueller R.-W."/>
            <person name="Bruemmer F."/>
            <person name="Labrenz M."/>
            <person name="Spormann A.M."/>
            <person name="Op den Camp H."/>
            <person name="Overmann J."/>
            <person name="Amann R."/>
            <person name="Jetten M.S.M."/>
            <person name="Mascher T."/>
            <person name="Medema M.H."/>
            <person name="Devos D.P."/>
            <person name="Kaster A.-K."/>
            <person name="Ovreas L."/>
            <person name="Rohde M."/>
            <person name="Galperin M.Y."/>
            <person name="Jogler C."/>
        </authorList>
    </citation>
    <scope>NUCLEOTIDE SEQUENCE [LARGE SCALE GENOMIC DNA]</scope>
    <source>
        <strain evidence="14 15">Pan44</strain>
    </source>
</reference>
<feature type="domain" description="AAA" evidence="13">
    <location>
        <begin position="562"/>
        <end position="701"/>
    </location>
</feature>
<evidence type="ECO:0000256" key="12">
    <source>
        <dbReference type="SAM" id="Phobius"/>
    </source>
</evidence>
<evidence type="ECO:0000256" key="11">
    <source>
        <dbReference type="SAM" id="MobiDB-lite"/>
    </source>
</evidence>
<evidence type="ECO:0000313" key="14">
    <source>
        <dbReference type="EMBL" id="QDT55668.1"/>
    </source>
</evidence>
<dbReference type="FunFam" id="3.40.50.300:FF:000527">
    <property type="entry name" value="Tyrosine-protein kinase etk"/>
    <property type="match status" value="1"/>
</dbReference>
<comment type="similarity">
    <text evidence="2">Belongs to the etk/wzc family.</text>
</comment>
<evidence type="ECO:0000256" key="5">
    <source>
        <dbReference type="ARBA" id="ARBA00022741"/>
    </source>
</evidence>
<dbReference type="RefSeq" id="WP_145031740.1">
    <property type="nucleotide sequence ID" value="NZ_CP036271.1"/>
</dbReference>
<dbReference type="InterPro" id="IPR050445">
    <property type="entry name" value="Bact_polysacc_biosynth/exp"/>
</dbReference>
<dbReference type="Gene3D" id="3.40.50.300">
    <property type="entry name" value="P-loop containing nucleotide triphosphate hydrolases"/>
    <property type="match status" value="1"/>
</dbReference>
<name>A0A517SHR0_9PLAN</name>
<organism evidence="14 15">
    <name type="scientific">Caulifigura coniformis</name>
    <dbReference type="NCBI Taxonomy" id="2527983"/>
    <lineage>
        <taxon>Bacteria</taxon>
        <taxon>Pseudomonadati</taxon>
        <taxon>Planctomycetota</taxon>
        <taxon>Planctomycetia</taxon>
        <taxon>Planctomycetales</taxon>
        <taxon>Planctomycetaceae</taxon>
        <taxon>Caulifigura</taxon>
    </lineage>
</organism>
<keyword evidence="8" id="KW-0829">Tyrosine-protein kinase</keyword>
<evidence type="ECO:0000256" key="1">
    <source>
        <dbReference type="ARBA" id="ARBA00007316"/>
    </source>
</evidence>